<protein>
    <submittedName>
        <fullName evidence="2">Uncharacterized protein</fullName>
    </submittedName>
</protein>
<evidence type="ECO:0000256" key="1">
    <source>
        <dbReference type="SAM" id="MobiDB-lite"/>
    </source>
</evidence>
<feature type="region of interest" description="Disordered" evidence="1">
    <location>
        <begin position="1"/>
        <end position="71"/>
    </location>
</feature>
<dbReference type="Proteomes" id="UP001390339">
    <property type="component" value="Unassembled WGS sequence"/>
</dbReference>
<keyword evidence="3" id="KW-1185">Reference proteome</keyword>
<dbReference type="EMBL" id="JAPCWZ010000004">
    <property type="protein sequence ID" value="KAK8868765.1"/>
    <property type="molecule type" value="Genomic_DNA"/>
</dbReference>
<organism evidence="2 3">
    <name type="scientific">Apiospora arundinis</name>
    <dbReference type="NCBI Taxonomy" id="335852"/>
    <lineage>
        <taxon>Eukaryota</taxon>
        <taxon>Fungi</taxon>
        <taxon>Dikarya</taxon>
        <taxon>Ascomycota</taxon>
        <taxon>Pezizomycotina</taxon>
        <taxon>Sordariomycetes</taxon>
        <taxon>Xylariomycetidae</taxon>
        <taxon>Amphisphaeriales</taxon>
        <taxon>Apiosporaceae</taxon>
        <taxon>Apiospora</taxon>
    </lineage>
</organism>
<evidence type="ECO:0000313" key="3">
    <source>
        <dbReference type="Proteomes" id="UP001390339"/>
    </source>
</evidence>
<accession>A0ABR2IVE7</accession>
<proteinExistence type="predicted"/>
<gene>
    <name evidence="2" type="ORF">PGQ11_007343</name>
</gene>
<comment type="caution">
    <text evidence="2">The sequence shown here is derived from an EMBL/GenBank/DDBJ whole genome shotgun (WGS) entry which is preliminary data.</text>
</comment>
<dbReference type="PANTHER" id="PTHR37848">
    <property type="entry name" value="EXPRESSED PROTEIN"/>
    <property type="match status" value="1"/>
</dbReference>
<dbReference type="PANTHER" id="PTHR37848:SF1">
    <property type="entry name" value="SUN DOMAIN-CONTAINING PROTEIN"/>
    <property type="match status" value="1"/>
</dbReference>
<sequence>MENQATILTDKYGRASGPVHRPSDHSGTSSVPLAELPGDEGSHFGELTSHPVKPPPYSTPSSDALEPHSAQSAGAKGLQWFPGLPLLDYRQYSPPMFDLSPDSMTISSKATYLSANATALCSLLQTLATVPPKQQILVQGNRGRKVDFAIKMNLMGLLVPSDPQDRLDYLRVVNRDEMACRGGSEKPSLQPDVPGGSLEEWCKRFVADQSPRKSFLLRREVANLDTEWLEGQLRSLVATTEYKGQVSVTFPVTHCRVLVQSPDKVNKFFTSVSALFTGKSKYEVVKAVWPFATAKSNEPGRRCIVQSEKVWYDEWKDPIKYAIATKRHGYVTNEDKLECIMESKGKGLTIDWEPAEY</sequence>
<reference evidence="2 3" key="1">
    <citation type="journal article" date="2024" name="IMA Fungus">
        <title>Apiospora arundinis, a panoply of carbohydrate-active enzymes and secondary metabolites.</title>
        <authorList>
            <person name="Sorensen T."/>
            <person name="Petersen C."/>
            <person name="Muurmann A.T."/>
            <person name="Christiansen J.V."/>
            <person name="Brundto M.L."/>
            <person name="Overgaard C.K."/>
            <person name="Boysen A.T."/>
            <person name="Wollenberg R.D."/>
            <person name="Larsen T.O."/>
            <person name="Sorensen J.L."/>
            <person name="Nielsen K.L."/>
            <person name="Sondergaard T.E."/>
        </authorList>
    </citation>
    <scope>NUCLEOTIDE SEQUENCE [LARGE SCALE GENOMIC DNA]</scope>
    <source>
        <strain evidence="2 3">AAU 773</strain>
    </source>
</reference>
<name>A0ABR2IVE7_9PEZI</name>
<evidence type="ECO:0000313" key="2">
    <source>
        <dbReference type="EMBL" id="KAK8868765.1"/>
    </source>
</evidence>